<protein>
    <submittedName>
        <fullName evidence="1">Uncharacterized protein</fullName>
    </submittedName>
</protein>
<accession>A0A8J8P3B2</accession>
<dbReference type="EMBL" id="RRYP01000923">
    <property type="protein sequence ID" value="TNV86656.1"/>
    <property type="molecule type" value="Genomic_DNA"/>
</dbReference>
<keyword evidence="2" id="KW-1185">Reference proteome</keyword>
<dbReference type="AlphaFoldDB" id="A0A8J8P3B2"/>
<sequence>MACSRRLKYISRTSKVLTCPQFRTFQLVNLLRHIDDDSISFKYAELFNLEVHNYNQNAYMLASLQFGYLRHPKVRPSVGATAMEESELQKLHVD</sequence>
<evidence type="ECO:0000313" key="1">
    <source>
        <dbReference type="EMBL" id="TNV86656.1"/>
    </source>
</evidence>
<name>A0A8J8P3B2_HALGN</name>
<proteinExistence type="predicted"/>
<organism evidence="1 2">
    <name type="scientific">Halteria grandinella</name>
    <dbReference type="NCBI Taxonomy" id="5974"/>
    <lineage>
        <taxon>Eukaryota</taxon>
        <taxon>Sar</taxon>
        <taxon>Alveolata</taxon>
        <taxon>Ciliophora</taxon>
        <taxon>Intramacronucleata</taxon>
        <taxon>Spirotrichea</taxon>
        <taxon>Stichotrichia</taxon>
        <taxon>Sporadotrichida</taxon>
        <taxon>Halteriidae</taxon>
        <taxon>Halteria</taxon>
    </lineage>
</organism>
<evidence type="ECO:0000313" key="2">
    <source>
        <dbReference type="Proteomes" id="UP000785679"/>
    </source>
</evidence>
<dbReference type="Proteomes" id="UP000785679">
    <property type="component" value="Unassembled WGS sequence"/>
</dbReference>
<reference evidence="1" key="1">
    <citation type="submission" date="2019-06" db="EMBL/GenBank/DDBJ databases">
        <authorList>
            <person name="Zheng W."/>
        </authorList>
    </citation>
    <scope>NUCLEOTIDE SEQUENCE</scope>
    <source>
        <strain evidence="1">QDHG01</strain>
    </source>
</reference>
<comment type="caution">
    <text evidence="1">The sequence shown here is derived from an EMBL/GenBank/DDBJ whole genome shotgun (WGS) entry which is preliminary data.</text>
</comment>
<gene>
    <name evidence="1" type="ORF">FGO68_gene17669</name>
</gene>